<feature type="non-terminal residue" evidence="1">
    <location>
        <position position="228"/>
    </location>
</feature>
<proteinExistence type="predicted"/>
<comment type="caution">
    <text evidence="1">The sequence shown here is derived from an EMBL/GenBank/DDBJ whole genome shotgun (WGS) entry which is preliminary data.</text>
</comment>
<keyword evidence="2" id="KW-1185">Reference proteome</keyword>
<gene>
    <name evidence="1" type="ORF">ETD96_25690</name>
</gene>
<name>A0A5S4GNU1_9ACTN</name>
<organism evidence="1 2">
    <name type="scientific">Actinomadura geliboluensis</name>
    <dbReference type="NCBI Taxonomy" id="882440"/>
    <lineage>
        <taxon>Bacteria</taxon>
        <taxon>Bacillati</taxon>
        <taxon>Actinomycetota</taxon>
        <taxon>Actinomycetes</taxon>
        <taxon>Streptosporangiales</taxon>
        <taxon>Thermomonosporaceae</taxon>
        <taxon>Actinomadura</taxon>
    </lineage>
</organism>
<dbReference type="Proteomes" id="UP000305238">
    <property type="component" value="Unassembled WGS sequence"/>
</dbReference>
<dbReference type="EMBL" id="VCKZ01000211">
    <property type="protein sequence ID" value="TMR34174.1"/>
    <property type="molecule type" value="Genomic_DNA"/>
</dbReference>
<reference evidence="1 2" key="1">
    <citation type="submission" date="2019-05" db="EMBL/GenBank/DDBJ databases">
        <title>Draft genome sequence of Actinomadura geliboluensis A8036.</title>
        <authorList>
            <person name="Saricaoglu S."/>
            <person name="Isik K."/>
        </authorList>
    </citation>
    <scope>NUCLEOTIDE SEQUENCE [LARGE SCALE GENOMIC DNA]</scope>
    <source>
        <strain evidence="1 2">A8036</strain>
    </source>
</reference>
<sequence>MNDLYPMDVSLKERHRLVGQLDNSSQSLREGGDPAEADEYSAILHELWEHTSHRTIELPEETTVTVALTPDHWFLLAELLDVSAFQLASRDPQDATLARSLRDRIREGLGDHLPAPPQRSAPQHHTTSVHIDELGCYTLFAAPGTDHPFPVSAYRFEDNSWLEEGNGLAVRSHILTGTRNGAVDLPAELLDGPPPLETVPWDDIAEYSWPFHTIDVPGPRPPRARSGP</sequence>
<dbReference type="AlphaFoldDB" id="A0A5S4GNU1"/>
<accession>A0A5S4GNU1</accession>
<protein>
    <submittedName>
        <fullName evidence="1">Uncharacterized protein</fullName>
    </submittedName>
</protein>
<evidence type="ECO:0000313" key="1">
    <source>
        <dbReference type="EMBL" id="TMR34174.1"/>
    </source>
</evidence>
<dbReference type="RefSeq" id="WP_138639054.1">
    <property type="nucleotide sequence ID" value="NZ_VCKZ01000211.1"/>
</dbReference>
<evidence type="ECO:0000313" key="2">
    <source>
        <dbReference type="Proteomes" id="UP000305238"/>
    </source>
</evidence>